<evidence type="ECO:0000256" key="2">
    <source>
        <dbReference type="SAM" id="SignalP"/>
    </source>
</evidence>
<evidence type="ECO:0000313" key="4">
    <source>
        <dbReference type="Proteomes" id="UP000321548"/>
    </source>
</evidence>
<dbReference type="EMBL" id="VDUY01000008">
    <property type="protein sequence ID" value="TXL63565.1"/>
    <property type="molecule type" value="Genomic_DNA"/>
</dbReference>
<evidence type="ECO:0000256" key="1">
    <source>
        <dbReference type="SAM" id="MobiDB-lite"/>
    </source>
</evidence>
<gene>
    <name evidence="3" type="ORF">FHP08_17165</name>
</gene>
<name>A0A5C8NRW3_9BURK</name>
<evidence type="ECO:0000313" key="3">
    <source>
        <dbReference type="EMBL" id="TXL63565.1"/>
    </source>
</evidence>
<dbReference type="AlphaFoldDB" id="A0A5C8NRW3"/>
<dbReference type="Proteomes" id="UP000321548">
    <property type="component" value="Unassembled WGS sequence"/>
</dbReference>
<accession>A0A5C8NRW3</accession>
<feature type="compositionally biased region" description="Pro residues" evidence="1">
    <location>
        <begin position="68"/>
        <end position="78"/>
    </location>
</feature>
<comment type="caution">
    <text evidence="3">The sequence shown here is derived from an EMBL/GenBank/DDBJ whole genome shotgun (WGS) entry which is preliminary data.</text>
</comment>
<feature type="region of interest" description="Disordered" evidence="1">
    <location>
        <begin position="58"/>
        <end position="78"/>
    </location>
</feature>
<protein>
    <submittedName>
        <fullName evidence="3">Uncharacterized protein</fullName>
    </submittedName>
</protein>
<keyword evidence="2" id="KW-0732">Signal</keyword>
<reference evidence="3 4" key="1">
    <citation type="submission" date="2019-06" db="EMBL/GenBank/DDBJ databases">
        <title>Quisquiliibacterium sp. nov., isolated from a maize field.</title>
        <authorList>
            <person name="Lin S.-Y."/>
            <person name="Tsai C.-F."/>
            <person name="Young C.-C."/>
        </authorList>
    </citation>
    <scope>NUCLEOTIDE SEQUENCE [LARGE SCALE GENOMIC DNA]</scope>
    <source>
        <strain evidence="3 4">CC-CFT501</strain>
    </source>
</reference>
<proteinExistence type="predicted"/>
<sequence>MRPSISCAFVLHRAARNARAAIAAAPGLTAAEIEVIVSVPLLDGHRLRAREMWEQANKPVGKTLLSPARPPRTPGRYA</sequence>
<keyword evidence="4" id="KW-1185">Reference proteome</keyword>
<feature type="signal peptide" evidence="2">
    <location>
        <begin position="1"/>
        <end position="20"/>
    </location>
</feature>
<dbReference type="RefSeq" id="WP_147705719.1">
    <property type="nucleotide sequence ID" value="NZ_VDUY01000008.1"/>
</dbReference>
<feature type="chain" id="PRO_5022786247" evidence="2">
    <location>
        <begin position="21"/>
        <end position="78"/>
    </location>
</feature>
<organism evidence="3 4">
    <name type="scientific">Zeimonas arvi</name>
    <dbReference type="NCBI Taxonomy" id="2498847"/>
    <lineage>
        <taxon>Bacteria</taxon>
        <taxon>Pseudomonadati</taxon>
        <taxon>Pseudomonadota</taxon>
        <taxon>Betaproteobacteria</taxon>
        <taxon>Burkholderiales</taxon>
        <taxon>Burkholderiaceae</taxon>
        <taxon>Zeimonas</taxon>
    </lineage>
</organism>